<evidence type="ECO:0000256" key="7">
    <source>
        <dbReference type="ARBA" id="ARBA00022692"/>
    </source>
</evidence>
<evidence type="ECO:0000256" key="1">
    <source>
        <dbReference type="ARBA" id="ARBA00004651"/>
    </source>
</evidence>
<feature type="active site" description="Phosphocysteine intermediate; for EIIB activity" evidence="11">
    <location>
        <position position="30"/>
    </location>
</feature>
<dbReference type="PROSITE" id="PS51098">
    <property type="entry name" value="PTS_EIIB_TYPE_1"/>
    <property type="match status" value="1"/>
</dbReference>
<dbReference type="InterPro" id="IPR013013">
    <property type="entry name" value="PTS_EIIC_1"/>
</dbReference>
<keyword evidence="10 12" id="KW-0472">Membrane</keyword>
<keyword evidence="6" id="KW-0598">Phosphotransferase system</keyword>
<feature type="domain" description="PTS EIIB type-1" evidence="13">
    <location>
        <begin position="8"/>
        <end position="90"/>
    </location>
</feature>
<feature type="transmembrane region" description="Helical" evidence="12">
    <location>
        <begin position="181"/>
        <end position="201"/>
    </location>
</feature>
<dbReference type="SUPFAM" id="SSF55604">
    <property type="entry name" value="Glucose permease domain IIB"/>
    <property type="match status" value="1"/>
</dbReference>
<evidence type="ECO:0000256" key="9">
    <source>
        <dbReference type="ARBA" id="ARBA00022989"/>
    </source>
</evidence>
<evidence type="ECO:0000256" key="11">
    <source>
        <dbReference type="PROSITE-ProRule" id="PRU00421"/>
    </source>
</evidence>
<dbReference type="PROSITE" id="PS51103">
    <property type="entry name" value="PTS_EIIC_TYPE_1"/>
    <property type="match status" value="1"/>
</dbReference>
<dbReference type="KEGG" id="aarg:Aargi30884_19350"/>
<dbReference type="CDD" id="cd00212">
    <property type="entry name" value="PTS_IIB_glc"/>
    <property type="match status" value="1"/>
</dbReference>
<dbReference type="GO" id="GO:0015771">
    <property type="term" value="P:trehalose transport"/>
    <property type="evidence" value="ECO:0007669"/>
    <property type="project" value="TreeGrafter"/>
</dbReference>
<evidence type="ECO:0000259" key="14">
    <source>
        <dbReference type="PROSITE" id="PS51103"/>
    </source>
</evidence>
<reference evidence="16" key="1">
    <citation type="submission" date="2019-05" db="EMBL/GenBank/DDBJ databases">
        <title>Complete genome sequencing of Absiella argi strain JCM 30884.</title>
        <authorList>
            <person name="Sakamoto M."/>
            <person name="Murakami T."/>
            <person name="Mori H."/>
        </authorList>
    </citation>
    <scope>NUCLEOTIDE SEQUENCE [LARGE SCALE GENOMIC DNA]</scope>
    <source>
        <strain evidence="16">JCM 30884</strain>
    </source>
</reference>
<dbReference type="AlphaFoldDB" id="A0A6N4TLT1"/>
<evidence type="ECO:0000313" key="15">
    <source>
        <dbReference type="EMBL" id="BBK23032.1"/>
    </source>
</evidence>
<keyword evidence="8" id="KW-0418">Kinase</keyword>
<dbReference type="RefSeq" id="WP_163052147.1">
    <property type="nucleotide sequence ID" value="NZ_AP019695.1"/>
</dbReference>
<evidence type="ECO:0000259" key="13">
    <source>
        <dbReference type="PROSITE" id="PS51098"/>
    </source>
</evidence>
<dbReference type="Pfam" id="PF00367">
    <property type="entry name" value="PTS_EIIB"/>
    <property type="match status" value="1"/>
</dbReference>
<evidence type="ECO:0000256" key="2">
    <source>
        <dbReference type="ARBA" id="ARBA00022448"/>
    </source>
</evidence>
<protein>
    <recommendedName>
        <fullName evidence="17">PTS beta-glucoside transporter subunit EIIBCA</fullName>
    </recommendedName>
</protein>
<feature type="transmembrane region" description="Helical" evidence="12">
    <location>
        <begin position="254"/>
        <end position="279"/>
    </location>
</feature>
<dbReference type="InterPro" id="IPR050558">
    <property type="entry name" value="PTS_Sugar-Specific_Components"/>
</dbReference>
<dbReference type="GO" id="GO:0090589">
    <property type="term" value="F:protein-phosphocysteine-trehalose phosphotransferase system transporter activity"/>
    <property type="evidence" value="ECO:0007669"/>
    <property type="project" value="TreeGrafter"/>
</dbReference>
<evidence type="ECO:0000313" key="16">
    <source>
        <dbReference type="Proteomes" id="UP000464754"/>
    </source>
</evidence>
<evidence type="ECO:0000256" key="4">
    <source>
        <dbReference type="ARBA" id="ARBA00022597"/>
    </source>
</evidence>
<dbReference type="PROSITE" id="PS01035">
    <property type="entry name" value="PTS_EIIB_TYPE_1_CYS"/>
    <property type="match status" value="1"/>
</dbReference>
<evidence type="ECO:0000256" key="5">
    <source>
        <dbReference type="ARBA" id="ARBA00022679"/>
    </source>
</evidence>
<evidence type="ECO:0008006" key="17">
    <source>
        <dbReference type="Google" id="ProtNLM"/>
    </source>
</evidence>
<feature type="transmembrane region" description="Helical" evidence="12">
    <location>
        <begin position="434"/>
        <end position="456"/>
    </location>
</feature>
<dbReference type="InterPro" id="IPR036878">
    <property type="entry name" value="Glu_permease_IIB"/>
</dbReference>
<feature type="transmembrane region" description="Helical" evidence="12">
    <location>
        <begin position="153"/>
        <end position="174"/>
    </location>
</feature>
<dbReference type="PANTHER" id="PTHR30175:SF1">
    <property type="entry name" value="PTS SYSTEM ARBUTIN-, CELLOBIOSE-, AND SALICIN-SPECIFIC EIIBC COMPONENT-RELATED"/>
    <property type="match status" value="1"/>
</dbReference>
<proteinExistence type="predicted"/>
<keyword evidence="7 12" id="KW-0812">Transmembrane</keyword>
<dbReference type="InterPro" id="IPR018113">
    <property type="entry name" value="PTrfase_EIIB_Cys"/>
</dbReference>
<dbReference type="GO" id="GO:0008982">
    <property type="term" value="F:protein-N(PI)-phosphohistidine-sugar phosphotransferase activity"/>
    <property type="evidence" value="ECO:0007669"/>
    <property type="project" value="InterPro"/>
</dbReference>
<evidence type="ECO:0000256" key="6">
    <source>
        <dbReference type="ARBA" id="ARBA00022683"/>
    </source>
</evidence>
<keyword evidence="2" id="KW-0813">Transport</keyword>
<feature type="transmembrane region" description="Helical" evidence="12">
    <location>
        <begin position="109"/>
        <end position="133"/>
    </location>
</feature>
<evidence type="ECO:0000256" key="3">
    <source>
        <dbReference type="ARBA" id="ARBA00022475"/>
    </source>
</evidence>
<keyword evidence="4" id="KW-0762">Sugar transport</keyword>
<dbReference type="Gene3D" id="3.30.1360.60">
    <property type="entry name" value="Glucose permease domain IIB"/>
    <property type="match status" value="1"/>
</dbReference>
<keyword evidence="5" id="KW-0808">Transferase</keyword>
<accession>A0A6N4TLT1</accession>
<dbReference type="GO" id="GO:0016301">
    <property type="term" value="F:kinase activity"/>
    <property type="evidence" value="ECO:0007669"/>
    <property type="project" value="UniProtKB-KW"/>
</dbReference>
<keyword evidence="9 12" id="KW-1133">Transmembrane helix</keyword>
<gene>
    <name evidence="15" type="ORF">Aargi30884_19350</name>
</gene>
<feature type="transmembrane region" description="Helical" evidence="12">
    <location>
        <begin position="285"/>
        <end position="306"/>
    </location>
</feature>
<evidence type="ECO:0000256" key="8">
    <source>
        <dbReference type="ARBA" id="ARBA00022777"/>
    </source>
</evidence>
<comment type="subcellular location">
    <subcellularLocation>
        <location evidence="1">Cell membrane</location>
        <topology evidence="1">Multi-pass membrane protein</topology>
    </subcellularLocation>
</comment>
<feature type="domain" description="PTS EIIC type-1" evidence="14">
    <location>
        <begin position="112"/>
        <end position="460"/>
    </location>
</feature>
<keyword evidence="16" id="KW-1185">Reference proteome</keyword>
<evidence type="ECO:0000256" key="12">
    <source>
        <dbReference type="SAM" id="Phobius"/>
    </source>
</evidence>
<dbReference type="Proteomes" id="UP000464754">
    <property type="component" value="Chromosome"/>
</dbReference>
<dbReference type="Pfam" id="PF02378">
    <property type="entry name" value="PTS_EIIC"/>
    <property type="match status" value="1"/>
</dbReference>
<name>A0A6N4TLT1_9FIRM</name>
<dbReference type="PANTHER" id="PTHR30175">
    <property type="entry name" value="PHOSPHOTRANSFERASE SYSTEM TRANSPORT PROTEIN"/>
    <property type="match status" value="1"/>
</dbReference>
<feature type="transmembrane region" description="Helical" evidence="12">
    <location>
        <begin position="391"/>
        <end position="414"/>
    </location>
</feature>
<dbReference type="EMBL" id="AP019695">
    <property type="protein sequence ID" value="BBK23032.1"/>
    <property type="molecule type" value="Genomic_DNA"/>
</dbReference>
<sequence length="460" mass="48907">MAKKERYEELANTVPGLIGGVENITFFTHCVTRLRFNVKDKSLVKLDEIEKINGVVGCQWSGEQLQIIIGQAVGDAYKLICEKTGLASQNSIDENLDNNKVKKKFSLNAVFDSISGCITPLIPVLIGAGFIKIIVLLCEQFGILAAGDPTHTVLTFVGDAGFYFLPVMVGATAAKKFGANLGLGMLMGAILIHPTLISSVAEGVSLNVYGIPVYAASYTSTIFPIILIVWVMAPIEKFFAKISPDSLRSITEPLFTLIVMIPLALCVLGPIGAFLGTYLSEAIIWLYNTTGFFGVAVLSAVFPWLVMTGMHSALTPYALNSFATVGYEPIVLTANIISNINQGAASLAVALKTKEKNLKSTAASCGITAVVGGVTEPAMFGINLKLKQPMYAAMIGSFAGAAVAGFGKAYAMVLTGSGGLFAIPAYISDNISNVIWMVAGMAIGFIVTFVITLFLYKEEK</sequence>
<organism evidence="15 16">
    <name type="scientific">Amedibacterium intestinale</name>
    <dbReference type="NCBI Taxonomy" id="2583452"/>
    <lineage>
        <taxon>Bacteria</taxon>
        <taxon>Bacillati</taxon>
        <taxon>Bacillota</taxon>
        <taxon>Erysipelotrichia</taxon>
        <taxon>Erysipelotrichales</taxon>
        <taxon>Erysipelotrichaceae</taxon>
        <taxon>Amedibacterium</taxon>
    </lineage>
</organism>
<dbReference type="GO" id="GO:0009401">
    <property type="term" value="P:phosphoenolpyruvate-dependent sugar phosphotransferase system"/>
    <property type="evidence" value="ECO:0007669"/>
    <property type="project" value="UniProtKB-KW"/>
</dbReference>
<keyword evidence="3" id="KW-1003">Cell membrane</keyword>
<dbReference type="GO" id="GO:0005886">
    <property type="term" value="C:plasma membrane"/>
    <property type="evidence" value="ECO:0007669"/>
    <property type="project" value="UniProtKB-SubCell"/>
</dbReference>
<dbReference type="InterPro" id="IPR001996">
    <property type="entry name" value="PTS_IIB_1"/>
</dbReference>
<feature type="transmembrane region" description="Helical" evidence="12">
    <location>
        <begin position="213"/>
        <end position="233"/>
    </location>
</feature>
<dbReference type="InterPro" id="IPR003352">
    <property type="entry name" value="PTS_EIIC"/>
</dbReference>
<evidence type="ECO:0000256" key="10">
    <source>
        <dbReference type="ARBA" id="ARBA00023136"/>
    </source>
</evidence>